<evidence type="ECO:0000256" key="2">
    <source>
        <dbReference type="SAM" id="Phobius"/>
    </source>
</evidence>
<name>A0A0R2ARZ9_9LACO</name>
<dbReference type="CDD" id="cd00093">
    <property type="entry name" value="HTH_XRE"/>
    <property type="match status" value="1"/>
</dbReference>
<dbReference type="InterPro" id="IPR001387">
    <property type="entry name" value="Cro/C1-type_HTH"/>
</dbReference>
<feature type="domain" description="HTH cro/C1-type" evidence="3">
    <location>
        <begin position="7"/>
        <end position="61"/>
    </location>
</feature>
<dbReference type="PATRIC" id="fig|1423781.4.peg.653"/>
<keyword evidence="2" id="KW-1133">Transmembrane helix</keyword>
<keyword evidence="1" id="KW-0238">DNA-binding</keyword>
<dbReference type="PROSITE" id="PS50943">
    <property type="entry name" value="HTH_CROC1"/>
    <property type="match status" value="1"/>
</dbReference>
<dbReference type="EMBL" id="AYYQ01000008">
    <property type="protein sequence ID" value="KRM69090.1"/>
    <property type="molecule type" value="Genomic_DNA"/>
</dbReference>
<dbReference type="SUPFAM" id="SSF47413">
    <property type="entry name" value="lambda repressor-like DNA-binding domains"/>
    <property type="match status" value="1"/>
</dbReference>
<reference evidence="4 5" key="1">
    <citation type="journal article" date="2015" name="Genome Announc.">
        <title>Expanding the biotechnology potential of lactobacilli through comparative genomics of 213 strains and associated genera.</title>
        <authorList>
            <person name="Sun Z."/>
            <person name="Harris H.M."/>
            <person name="McCann A."/>
            <person name="Guo C."/>
            <person name="Argimon S."/>
            <person name="Zhang W."/>
            <person name="Yang X."/>
            <person name="Jeffery I.B."/>
            <person name="Cooney J.C."/>
            <person name="Kagawa T.F."/>
            <person name="Liu W."/>
            <person name="Song Y."/>
            <person name="Salvetti E."/>
            <person name="Wrobel A."/>
            <person name="Rasinkangas P."/>
            <person name="Parkhill J."/>
            <person name="Rea M.C."/>
            <person name="O'Sullivan O."/>
            <person name="Ritari J."/>
            <person name="Douillard F.P."/>
            <person name="Paul Ross R."/>
            <person name="Yang R."/>
            <person name="Briner A.E."/>
            <person name="Felis G.E."/>
            <person name="de Vos W.M."/>
            <person name="Barrangou R."/>
            <person name="Klaenhammer T.R."/>
            <person name="Caufield P.W."/>
            <person name="Cui Y."/>
            <person name="Zhang H."/>
            <person name="O'Toole P.W."/>
        </authorList>
    </citation>
    <scope>NUCLEOTIDE SEQUENCE [LARGE SCALE GENOMIC DNA]</scope>
    <source>
        <strain evidence="4 5">DSM 23829</strain>
    </source>
</reference>
<accession>A0A0R2ARZ9</accession>
<dbReference type="STRING" id="1423781.FD06_GL000639"/>
<organism evidence="4 5">
    <name type="scientific">Apilactobacillus ozensis DSM 23829 = JCM 17196</name>
    <dbReference type="NCBI Taxonomy" id="1423781"/>
    <lineage>
        <taxon>Bacteria</taxon>
        <taxon>Bacillati</taxon>
        <taxon>Bacillota</taxon>
        <taxon>Bacilli</taxon>
        <taxon>Lactobacillales</taxon>
        <taxon>Lactobacillaceae</taxon>
        <taxon>Apilactobacillus</taxon>
    </lineage>
</organism>
<evidence type="ECO:0000256" key="1">
    <source>
        <dbReference type="ARBA" id="ARBA00023125"/>
    </source>
</evidence>
<sequence length="104" mass="12515">MNLSEKIIHLRNQKNLTQEQLANNLQVSRSTISSWETGRSYPDLEMIVRICDFFNVSLDYILRNDEKIVRKISLDSRKKKNISRFNNWINHFYCCSIYIIFILR</sequence>
<evidence type="ECO:0000313" key="5">
    <source>
        <dbReference type="Proteomes" id="UP000052012"/>
    </source>
</evidence>
<dbReference type="Proteomes" id="UP000052012">
    <property type="component" value="Unassembled WGS sequence"/>
</dbReference>
<dbReference type="Gene3D" id="1.10.260.40">
    <property type="entry name" value="lambda repressor-like DNA-binding domains"/>
    <property type="match status" value="1"/>
</dbReference>
<dbReference type="SMART" id="SM00530">
    <property type="entry name" value="HTH_XRE"/>
    <property type="match status" value="1"/>
</dbReference>
<keyword evidence="2" id="KW-0472">Membrane</keyword>
<dbReference type="RefSeq" id="WP_056965837.1">
    <property type="nucleotide sequence ID" value="NZ_AYYQ01000008.1"/>
</dbReference>
<keyword evidence="5" id="KW-1185">Reference proteome</keyword>
<dbReference type="Pfam" id="PF01381">
    <property type="entry name" value="HTH_3"/>
    <property type="match status" value="1"/>
</dbReference>
<dbReference type="GO" id="GO:0003677">
    <property type="term" value="F:DNA binding"/>
    <property type="evidence" value="ECO:0007669"/>
    <property type="project" value="UniProtKB-KW"/>
</dbReference>
<comment type="caution">
    <text evidence="4">The sequence shown here is derived from an EMBL/GenBank/DDBJ whole genome shotgun (WGS) entry which is preliminary data.</text>
</comment>
<dbReference type="InterPro" id="IPR010982">
    <property type="entry name" value="Lambda_DNA-bd_dom_sf"/>
</dbReference>
<evidence type="ECO:0000313" key="4">
    <source>
        <dbReference type="EMBL" id="KRM69090.1"/>
    </source>
</evidence>
<proteinExistence type="predicted"/>
<dbReference type="AlphaFoldDB" id="A0A0R2ARZ9"/>
<protein>
    <recommendedName>
        <fullName evidence="3">HTH cro/C1-type domain-containing protein</fullName>
    </recommendedName>
</protein>
<gene>
    <name evidence="4" type="ORF">FD06_GL000639</name>
</gene>
<dbReference type="PANTHER" id="PTHR46558:SF15">
    <property type="entry name" value="HELIX-TURN-HELIX DOMAIN PROTEIN"/>
    <property type="match status" value="1"/>
</dbReference>
<dbReference type="PANTHER" id="PTHR46558">
    <property type="entry name" value="TRACRIPTIONAL REGULATORY PROTEIN-RELATED-RELATED"/>
    <property type="match status" value="1"/>
</dbReference>
<evidence type="ECO:0000259" key="3">
    <source>
        <dbReference type="PROSITE" id="PS50943"/>
    </source>
</evidence>
<keyword evidence="2" id="KW-0812">Transmembrane</keyword>
<feature type="transmembrane region" description="Helical" evidence="2">
    <location>
        <begin position="85"/>
        <end position="103"/>
    </location>
</feature>